<proteinExistence type="predicted"/>
<feature type="domain" description="RelA/SpoT" evidence="1">
    <location>
        <begin position="47"/>
        <end position="157"/>
    </location>
</feature>
<keyword evidence="3" id="KW-1185">Reference proteome</keyword>
<sequence>MSRDRLQDGPSYSDVMEWHSDLCADIAASTFTHPWESLATDDFDIAARAKTFDTLKQKLVREDWMTLNQVQDLAGVRVDGDFSLRQQTAFAHEIVHHFAGAAGKVKDLRESPHSGYRAVHVWLRLPAGRVEVQIRTRGQSAWANAYEQLADTVGRQIRYGEDHEDPSVQEIVEYLHAESASLAALENALQELLDIGDGVDRAMELHTDRVATKIAELANRMEDFQCKLEIQPPATNAEE</sequence>
<gene>
    <name evidence="2" type="ORF">GCM10023217_08640</name>
</gene>
<dbReference type="EMBL" id="BAABIE010000003">
    <property type="protein sequence ID" value="GAA4742477.1"/>
    <property type="molecule type" value="Genomic_DNA"/>
</dbReference>
<dbReference type="CDD" id="cd05399">
    <property type="entry name" value="NT_Rel-Spo_like"/>
    <property type="match status" value="1"/>
</dbReference>
<evidence type="ECO:0000259" key="1">
    <source>
        <dbReference type="SMART" id="SM00954"/>
    </source>
</evidence>
<comment type="caution">
    <text evidence="2">The sequence shown here is derived from an EMBL/GenBank/DDBJ whole genome shotgun (WGS) entry which is preliminary data.</text>
</comment>
<dbReference type="RefSeq" id="WP_345312569.1">
    <property type="nucleotide sequence ID" value="NZ_BAABIE010000003.1"/>
</dbReference>
<dbReference type="SUPFAM" id="SSF81301">
    <property type="entry name" value="Nucleotidyltransferase"/>
    <property type="match status" value="1"/>
</dbReference>
<dbReference type="InterPro" id="IPR007685">
    <property type="entry name" value="RelA_SpoT"/>
</dbReference>
<organism evidence="2 3">
    <name type="scientific">Gordonia alkaliphila</name>
    <dbReference type="NCBI Taxonomy" id="1053547"/>
    <lineage>
        <taxon>Bacteria</taxon>
        <taxon>Bacillati</taxon>
        <taxon>Actinomycetota</taxon>
        <taxon>Actinomycetes</taxon>
        <taxon>Mycobacteriales</taxon>
        <taxon>Gordoniaceae</taxon>
        <taxon>Gordonia</taxon>
    </lineage>
</organism>
<name>A0ABP8Z0N6_9ACTN</name>
<reference evidence="3" key="1">
    <citation type="journal article" date="2019" name="Int. J. Syst. Evol. Microbiol.">
        <title>The Global Catalogue of Microorganisms (GCM) 10K type strain sequencing project: providing services to taxonomists for standard genome sequencing and annotation.</title>
        <authorList>
            <consortium name="The Broad Institute Genomics Platform"/>
            <consortium name="The Broad Institute Genome Sequencing Center for Infectious Disease"/>
            <person name="Wu L."/>
            <person name="Ma J."/>
        </authorList>
    </citation>
    <scope>NUCLEOTIDE SEQUENCE [LARGE SCALE GENOMIC DNA]</scope>
    <source>
        <strain evidence="3">JCM 18077</strain>
    </source>
</reference>
<dbReference type="Gene3D" id="3.30.460.10">
    <property type="entry name" value="Beta Polymerase, domain 2"/>
    <property type="match status" value="1"/>
</dbReference>
<dbReference type="SMART" id="SM00954">
    <property type="entry name" value="RelA_SpoT"/>
    <property type="match status" value="1"/>
</dbReference>
<protein>
    <submittedName>
        <fullName evidence="2">GTP pyrophosphokinase family protein</fullName>
    </submittedName>
</protein>
<dbReference type="Proteomes" id="UP001500822">
    <property type="component" value="Unassembled WGS sequence"/>
</dbReference>
<evidence type="ECO:0000313" key="2">
    <source>
        <dbReference type="EMBL" id="GAA4742477.1"/>
    </source>
</evidence>
<dbReference type="InterPro" id="IPR043519">
    <property type="entry name" value="NT_sf"/>
</dbReference>
<evidence type="ECO:0000313" key="3">
    <source>
        <dbReference type="Proteomes" id="UP001500822"/>
    </source>
</evidence>
<dbReference type="Pfam" id="PF04607">
    <property type="entry name" value="RelA_SpoT"/>
    <property type="match status" value="1"/>
</dbReference>
<accession>A0ABP8Z0N6</accession>